<evidence type="ECO:0000313" key="20">
    <source>
        <dbReference type="EMBL" id="ARC38350.1"/>
    </source>
</evidence>
<keyword evidence="13 19" id="KW-0472">Membrane</keyword>
<dbReference type="GO" id="GO:0009236">
    <property type="term" value="P:cobalamin biosynthetic process"/>
    <property type="evidence" value="ECO:0007669"/>
    <property type="project" value="UniProtKB-UniRule"/>
</dbReference>
<feature type="transmembrane region" description="Helical" evidence="19">
    <location>
        <begin position="64"/>
        <end position="82"/>
    </location>
</feature>
<dbReference type="Pfam" id="PF02654">
    <property type="entry name" value="CobS"/>
    <property type="match status" value="1"/>
</dbReference>
<dbReference type="AlphaFoldDB" id="A0A1V0GX24"/>
<dbReference type="eggNOG" id="COG0368">
    <property type="taxonomic scope" value="Bacteria"/>
</dbReference>
<comment type="similarity">
    <text evidence="4 19">Belongs to the CobS family.</text>
</comment>
<keyword evidence="21" id="KW-1185">Reference proteome</keyword>
<evidence type="ECO:0000256" key="4">
    <source>
        <dbReference type="ARBA" id="ARBA00010561"/>
    </source>
</evidence>
<organism evidence="20 21">
    <name type="scientific">Paracoccus yeei</name>
    <dbReference type="NCBI Taxonomy" id="147645"/>
    <lineage>
        <taxon>Bacteria</taxon>
        <taxon>Pseudomonadati</taxon>
        <taxon>Pseudomonadota</taxon>
        <taxon>Alphaproteobacteria</taxon>
        <taxon>Rhodobacterales</taxon>
        <taxon>Paracoccaceae</taxon>
        <taxon>Paracoccus</taxon>
    </lineage>
</organism>
<dbReference type="KEGG" id="pye:A6J80_20070"/>
<keyword evidence="12 19" id="KW-1133">Transmembrane helix</keyword>
<evidence type="ECO:0000256" key="18">
    <source>
        <dbReference type="ARBA" id="ARBA00049504"/>
    </source>
</evidence>
<evidence type="ECO:0000256" key="3">
    <source>
        <dbReference type="ARBA" id="ARBA00004663"/>
    </source>
</evidence>
<dbReference type="GO" id="GO:0005886">
    <property type="term" value="C:plasma membrane"/>
    <property type="evidence" value="ECO:0007669"/>
    <property type="project" value="UniProtKB-SubCell"/>
</dbReference>
<comment type="catalytic activity">
    <reaction evidence="18 19">
        <text>alpha-ribazole 5'-phosphate + adenosylcob(III)inamide-GDP = adenosylcob(III)alamin 5'-phosphate + GMP + H(+)</text>
        <dbReference type="Rhea" id="RHEA:23560"/>
        <dbReference type="ChEBI" id="CHEBI:15378"/>
        <dbReference type="ChEBI" id="CHEBI:57918"/>
        <dbReference type="ChEBI" id="CHEBI:58115"/>
        <dbReference type="ChEBI" id="CHEBI:60487"/>
        <dbReference type="ChEBI" id="CHEBI:60493"/>
        <dbReference type="EC" id="2.7.8.26"/>
    </reaction>
</comment>
<accession>A0A1V0GX24</accession>
<evidence type="ECO:0000256" key="9">
    <source>
        <dbReference type="ARBA" id="ARBA00022679"/>
    </source>
</evidence>
<comment type="subcellular location">
    <subcellularLocation>
        <location evidence="2 19">Cell membrane</location>
        <topology evidence="2 19">Multi-pass membrane protein</topology>
    </subcellularLocation>
</comment>
<keyword evidence="8 19" id="KW-0169">Cobalamin biosynthesis</keyword>
<evidence type="ECO:0000256" key="17">
    <source>
        <dbReference type="ARBA" id="ARBA00048623"/>
    </source>
</evidence>
<evidence type="ECO:0000256" key="10">
    <source>
        <dbReference type="ARBA" id="ARBA00022692"/>
    </source>
</evidence>
<dbReference type="Proteomes" id="UP000191257">
    <property type="component" value="Chromosome"/>
</dbReference>
<evidence type="ECO:0000256" key="14">
    <source>
        <dbReference type="ARBA" id="ARBA00025228"/>
    </source>
</evidence>
<keyword evidence="9 19" id="KW-0808">Transferase</keyword>
<protein>
    <recommendedName>
        <fullName evidence="6 19">Adenosylcobinamide-GDP ribazoletransferase</fullName>
        <ecNumber evidence="5 19">2.7.8.26</ecNumber>
    </recommendedName>
    <alternativeName>
        <fullName evidence="16 19">Cobalamin synthase</fullName>
    </alternativeName>
    <alternativeName>
        <fullName evidence="15 19">Cobalamin-5'-phosphate synthase</fullName>
    </alternativeName>
</protein>
<dbReference type="PANTHER" id="PTHR34148">
    <property type="entry name" value="ADENOSYLCOBINAMIDE-GDP RIBAZOLETRANSFERASE"/>
    <property type="match status" value="1"/>
</dbReference>
<evidence type="ECO:0000256" key="13">
    <source>
        <dbReference type="ARBA" id="ARBA00023136"/>
    </source>
</evidence>
<keyword evidence="10 19" id="KW-0812">Transmembrane</keyword>
<dbReference type="STRING" id="147645.A6J80_20070"/>
<dbReference type="EMBL" id="CP020442">
    <property type="protein sequence ID" value="ARC38350.1"/>
    <property type="molecule type" value="Genomic_DNA"/>
</dbReference>
<evidence type="ECO:0000256" key="11">
    <source>
        <dbReference type="ARBA" id="ARBA00022842"/>
    </source>
</evidence>
<dbReference type="EC" id="2.7.8.26" evidence="5 19"/>
<proteinExistence type="inferred from homology"/>
<keyword evidence="7 19" id="KW-1003">Cell membrane</keyword>
<reference evidence="20" key="1">
    <citation type="submission" date="2017-12" db="EMBL/GenBank/DDBJ databases">
        <title>FDA dAtabase for Regulatory Grade micrObial Sequences (FDA-ARGOS): Supporting development and validation of Infectious Disease Dx tests.</title>
        <authorList>
            <person name="Campos J."/>
            <person name="Goldberg B."/>
            <person name="Tallon L."/>
            <person name="Sadzewicz L."/>
            <person name="Sengamalay N."/>
            <person name="Ott S."/>
            <person name="Godinez A."/>
            <person name="Nagaraj S."/>
            <person name="Vyas G."/>
            <person name="Aluvathingal J."/>
            <person name="Nadendla S."/>
            <person name="Geyer C."/>
            <person name="Nandy P."/>
            <person name="Hobson J."/>
            <person name="Sichtig H."/>
        </authorList>
    </citation>
    <scope>NUCLEOTIDE SEQUENCE</scope>
    <source>
        <strain evidence="20">FDAARGOS_252</strain>
    </source>
</reference>
<feature type="transmembrane region" description="Helical" evidence="19">
    <location>
        <begin position="110"/>
        <end position="131"/>
    </location>
</feature>
<dbReference type="NCBIfam" id="TIGR00317">
    <property type="entry name" value="cobS"/>
    <property type="match status" value="1"/>
</dbReference>
<dbReference type="InterPro" id="IPR003805">
    <property type="entry name" value="CobS"/>
</dbReference>
<feature type="transmembrane region" description="Helical" evidence="19">
    <location>
        <begin position="138"/>
        <end position="159"/>
    </location>
</feature>
<dbReference type="GO" id="GO:0051073">
    <property type="term" value="F:adenosylcobinamide-GDP ribazoletransferase activity"/>
    <property type="evidence" value="ECO:0007669"/>
    <property type="project" value="UniProtKB-UniRule"/>
</dbReference>
<dbReference type="PANTHER" id="PTHR34148:SF1">
    <property type="entry name" value="ADENOSYLCOBINAMIDE-GDP RIBAZOLETRANSFERASE"/>
    <property type="match status" value="1"/>
</dbReference>
<evidence type="ECO:0000256" key="8">
    <source>
        <dbReference type="ARBA" id="ARBA00022573"/>
    </source>
</evidence>
<dbReference type="UniPathway" id="UPA00148">
    <property type="reaction ID" value="UER00238"/>
</dbReference>
<evidence type="ECO:0000256" key="1">
    <source>
        <dbReference type="ARBA" id="ARBA00001946"/>
    </source>
</evidence>
<dbReference type="GO" id="GO:0008818">
    <property type="term" value="F:cobalamin 5'-phosphate synthase activity"/>
    <property type="evidence" value="ECO:0007669"/>
    <property type="project" value="UniProtKB-UniRule"/>
</dbReference>
<comment type="cofactor">
    <cofactor evidence="1 19">
        <name>Mg(2+)</name>
        <dbReference type="ChEBI" id="CHEBI:18420"/>
    </cofactor>
</comment>
<sequence>MADSIVQAATALVWLTRLPVGRWLPETPPPLAAAAWAFPLVGVVVGAGAGLVLALAAGLGLPPLACALLALAAGMALTGALHEDGLADFADGCGARDRARALEIMRDSRIGSYGTIALLLSLGLRAAALAALAPGQGVLALIGAAALSRAGMAAALAFLPPARPDGLGRGAGRPTGAAVAVGLLIAALALVPAGGVLPALLACGLAQYALARLARRRLGGQTGDVLGAVQQVGEIAALLALAAT</sequence>
<evidence type="ECO:0000256" key="15">
    <source>
        <dbReference type="ARBA" id="ARBA00032605"/>
    </source>
</evidence>
<name>A0A1V0GX24_9RHOB</name>
<evidence type="ECO:0000256" key="7">
    <source>
        <dbReference type="ARBA" id="ARBA00022475"/>
    </source>
</evidence>
<evidence type="ECO:0000256" key="6">
    <source>
        <dbReference type="ARBA" id="ARBA00015850"/>
    </source>
</evidence>
<comment type="pathway">
    <text evidence="3 19">Cofactor biosynthesis; adenosylcobalamin biosynthesis; adenosylcobalamin from cob(II)yrinate a,c-diamide: step 7/7.</text>
</comment>
<evidence type="ECO:0000256" key="2">
    <source>
        <dbReference type="ARBA" id="ARBA00004651"/>
    </source>
</evidence>
<evidence type="ECO:0000313" key="21">
    <source>
        <dbReference type="Proteomes" id="UP000191257"/>
    </source>
</evidence>
<evidence type="ECO:0000256" key="16">
    <source>
        <dbReference type="ARBA" id="ARBA00032853"/>
    </source>
</evidence>
<feature type="transmembrane region" description="Helical" evidence="19">
    <location>
        <begin position="179"/>
        <end position="210"/>
    </location>
</feature>
<evidence type="ECO:0000256" key="5">
    <source>
        <dbReference type="ARBA" id="ARBA00013200"/>
    </source>
</evidence>
<comment type="catalytic activity">
    <reaction evidence="17 19">
        <text>alpha-ribazole + adenosylcob(III)inamide-GDP = adenosylcob(III)alamin + GMP + H(+)</text>
        <dbReference type="Rhea" id="RHEA:16049"/>
        <dbReference type="ChEBI" id="CHEBI:10329"/>
        <dbReference type="ChEBI" id="CHEBI:15378"/>
        <dbReference type="ChEBI" id="CHEBI:18408"/>
        <dbReference type="ChEBI" id="CHEBI:58115"/>
        <dbReference type="ChEBI" id="CHEBI:60487"/>
        <dbReference type="EC" id="2.7.8.26"/>
    </reaction>
</comment>
<dbReference type="RefSeq" id="WP_080622706.1">
    <property type="nucleotide sequence ID" value="NZ_CAWMZI010000001.1"/>
</dbReference>
<dbReference type="HAMAP" id="MF_00719">
    <property type="entry name" value="CobS"/>
    <property type="match status" value="1"/>
</dbReference>
<feature type="transmembrane region" description="Helical" evidence="19">
    <location>
        <begin position="33"/>
        <end position="57"/>
    </location>
</feature>
<gene>
    <name evidence="19 20" type="primary">cobS</name>
    <name evidence="20" type="ORF">A6J80_20070</name>
</gene>
<keyword evidence="11 19" id="KW-0460">Magnesium</keyword>
<comment type="function">
    <text evidence="14 19">Joins adenosylcobinamide-GDP and alpha-ribazole to generate adenosylcobalamin (Ado-cobalamin). Also synthesizes adenosylcobalamin 5'-phosphate from adenosylcobinamide-GDP and alpha-ribazole 5'-phosphate.</text>
</comment>
<evidence type="ECO:0000256" key="12">
    <source>
        <dbReference type="ARBA" id="ARBA00022989"/>
    </source>
</evidence>
<evidence type="ECO:0000256" key="19">
    <source>
        <dbReference type="HAMAP-Rule" id="MF_00719"/>
    </source>
</evidence>